<dbReference type="OrthoDB" id="10266018at2759"/>
<dbReference type="FunCoup" id="A0A0H2RZI2">
    <property type="interactions" value="596"/>
</dbReference>
<keyword evidence="5 9" id="KW-0195">Cyclin</keyword>
<dbReference type="Proteomes" id="UP000053477">
    <property type="component" value="Unassembled WGS sequence"/>
</dbReference>
<keyword evidence="7" id="KW-0804">Transcription</keyword>
<dbReference type="CDD" id="cd20513">
    <property type="entry name" value="CYCLIN_CCNC_rpt1"/>
    <property type="match status" value="1"/>
</dbReference>
<evidence type="ECO:0000256" key="7">
    <source>
        <dbReference type="ARBA" id="ARBA00023163"/>
    </source>
</evidence>
<dbReference type="InterPro" id="IPR006671">
    <property type="entry name" value="Cyclin_N"/>
</dbReference>
<feature type="compositionally biased region" description="Polar residues" evidence="10">
    <location>
        <begin position="271"/>
        <end position="283"/>
    </location>
</feature>
<dbReference type="GO" id="GO:0005634">
    <property type="term" value="C:nucleus"/>
    <property type="evidence" value="ECO:0007669"/>
    <property type="project" value="UniProtKB-SubCell"/>
</dbReference>
<dbReference type="GO" id="GO:0006357">
    <property type="term" value="P:regulation of transcription by RNA polymerase II"/>
    <property type="evidence" value="ECO:0007669"/>
    <property type="project" value="InterPro"/>
</dbReference>
<evidence type="ECO:0000259" key="11">
    <source>
        <dbReference type="SMART" id="SM00385"/>
    </source>
</evidence>
<keyword evidence="4" id="KW-0805">Transcription regulation</keyword>
<dbReference type="AlphaFoldDB" id="A0A0H2RZI2"/>
<gene>
    <name evidence="12" type="ORF">SCHPADRAFT_163781</name>
</gene>
<feature type="region of interest" description="Disordered" evidence="10">
    <location>
        <begin position="263"/>
        <end position="283"/>
    </location>
</feature>
<evidence type="ECO:0000256" key="4">
    <source>
        <dbReference type="ARBA" id="ARBA00023015"/>
    </source>
</evidence>
<accession>A0A0H2RZI2</accession>
<comment type="subcellular location">
    <subcellularLocation>
        <location evidence="1">Nucleus</location>
    </subcellularLocation>
</comment>
<evidence type="ECO:0000256" key="6">
    <source>
        <dbReference type="ARBA" id="ARBA00023159"/>
    </source>
</evidence>
<dbReference type="InParanoid" id="A0A0H2RZI2"/>
<keyword evidence="8" id="KW-0539">Nucleus</keyword>
<evidence type="ECO:0000313" key="13">
    <source>
        <dbReference type="Proteomes" id="UP000053477"/>
    </source>
</evidence>
<dbReference type="STRING" id="27342.A0A0H2RZI2"/>
<organism evidence="12 13">
    <name type="scientific">Schizopora paradoxa</name>
    <dbReference type="NCBI Taxonomy" id="27342"/>
    <lineage>
        <taxon>Eukaryota</taxon>
        <taxon>Fungi</taxon>
        <taxon>Dikarya</taxon>
        <taxon>Basidiomycota</taxon>
        <taxon>Agaricomycotina</taxon>
        <taxon>Agaricomycetes</taxon>
        <taxon>Hymenochaetales</taxon>
        <taxon>Schizoporaceae</taxon>
        <taxon>Schizopora</taxon>
    </lineage>
</organism>
<evidence type="ECO:0000256" key="1">
    <source>
        <dbReference type="ARBA" id="ARBA00004123"/>
    </source>
</evidence>
<feature type="compositionally biased region" description="Low complexity" evidence="10">
    <location>
        <begin position="358"/>
        <end position="380"/>
    </location>
</feature>
<dbReference type="InterPro" id="IPR013763">
    <property type="entry name" value="Cyclin-like_dom"/>
</dbReference>
<evidence type="ECO:0000256" key="8">
    <source>
        <dbReference type="ARBA" id="ARBA00023242"/>
    </source>
</evidence>
<proteinExistence type="inferred from homology"/>
<protein>
    <submittedName>
        <fullName evidence="12">Cyclin-like protein</fullName>
    </submittedName>
</protein>
<keyword evidence="3" id="KW-0678">Repressor</keyword>
<dbReference type="SMART" id="SM00385">
    <property type="entry name" value="CYCLIN"/>
    <property type="match status" value="1"/>
</dbReference>
<reference evidence="12 13" key="1">
    <citation type="submission" date="2015-04" db="EMBL/GenBank/DDBJ databases">
        <title>Complete genome sequence of Schizopora paradoxa KUC8140, a cosmopolitan wood degrader in East Asia.</title>
        <authorList>
            <consortium name="DOE Joint Genome Institute"/>
            <person name="Min B."/>
            <person name="Park H."/>
            <person name="Jang Y."/>
            <person name="Kim J.-J."/>
            <person name="Kim K.H."/>
            <person name="Pangilinan J."/>
            <person name="Lipzen A."/>
            <person name="Riley R."/>
            <person name="Grigoriev I.V."/>
            <person name="Spatafora J.W."/>
            <person name="Choi I.-G."/>
        </authorList>
    </citation>
    <scope>NUCLEOTIDE SEQUENCE [LARGE SCALE GENOMIC DNA]</scope>
    <source>
        <strain evidence="12 13">KUC8140</strain>
    </source>
</reference>
<feature type="compositionally biased region" description="Polar residues" evidence="10">
    <location>
        <begin position="331"/>
        <end position="348"/>
    </location>
</feature>
<dbReference type="Pfam" id="PF00134">
    <property type="entry name" value="Cyclin_N"/>
    <property type="match status" value="1"/>
</dbReference>
<evidence type="ECO:0000256" key="10">
    <source>
        <dbReference type="SAM" id="MobiDB-lite"/>
    </source>
</evidence>
<dbReference type="Gene3D" id="1.10.472.10">
    <property type="entry name" value="Cyclin-like"/>
    <property type="match status" value="2"/>
</dbReference>
<evidence type="ECO:0000256" key="9">
    <source>
        <dbReference type="RuleBase" id="RU000383"/>
    </source>
</evidence>
<evidence type="ECO:0000256" key="3">
    <source>
        <dbReference type="ARBA" id="ARBA00022491"/>
    </source>
</evidence>
<keyword evidence="13" id="KW-1185">Reference proteome</keyword>
<evidence type="ECO:0000256" key="5">
    <source>
        <dbReference type="ARBA" id="ARBA00023127"/>
    </source>
</evidence>
<dbReference type="PANTHER" id="PTHR10026">
    <property type="entry name" value="CYCLIN"/>
    <property type="match status" value="1"/>
</dbReference>
<dbReference type="InterPro" id="IPR036915">
    <property type="entry name" value="Cyclin-like_sf"/>
</dbReference>
<dbReference type="FunFam" id="1.10.472.10:FF:000076">
    <property type="entry name" value="RNA polymerase II holoenzyme cyclin-like subunit"/>
    <property type="match status" value="1"/>
</dbReference>
<dbReference type="GO" id="GO:0016538">
    <property type="term" value="F:cyclin-dependent protein serine/threonine kinase regulator activity"/>
    <property type="evidence" value="ECO:0007669"/>
    <property type="project" value="InterPro"/>
</dbReference>
<evidence type="ECO:0000313" key="12">
    <source>
        <dbReference type="EMBL" id="KLO17490.1"/>
    </source>
</evidence>
<comment type="similarity">
    <text evidence="2">Belongs to the cyclin family. Cyclin C subfamily.</text>
</comment>
<evidence type="ECO:0000256" key="2">
    <source>
        <dbReference type="ARBA" id="ARBA00008638"/>
    </source>
</evidence>
<dbReference type="EMBL" id="KQ085904">
    <property type="protein sequence ID" value="KLO17490.1"/>
    <property type="molecule type" value="Genomic_DNA"/>
</dbReference>
<dbReference type="InterPro" id="IPR043198">
    <property type="entry name" value="Cyclin/Ssn8"/>
</dbReference>
<sequence>MATDFWASSHFKRWIVDDQVTREARAIDSLYVEDPEFLYLLEIFFANLISKLGIKLSLRQRVIATATVFFRRFYLKNSYCQTCPYIVLTACCYVASKAEESPSHIKNVVSEARNLLTAEYGVPMQPLDNSKVAEMEFYLMEDLECDLVVFHPYRTLMSLVRDPGTVAQELLEKEAGELGTGVDDGPRYWGTDEGKLSMQTGGIQMAWFLINDTYRSNICITYPPHLIAIAALYLTCILQTQTRQSHVEWLEVQQAALSYAQSQHNTRRSSRQASSAVGDTSQKGTRVTPLAQDFVGFFASLNVNMRLITTIAQDMIAFYALCDRFKEDFNPNPSSNQNTHSHTNTGQTAAARLARTHSQTQARSLSSSGSGSGSRTSSATPGGMESAGGVEQEGAEVNSAFLIRLLATMQANREAHLTSGNAMAVNKMLERAQAAG</sequence>
<dbReference type="SUPFAM" id="SSF47954">
    <property type="entry name" value="Cyclin-like"/>
    <property type="match status" value="2"/>
</dbReference>
<feature type="domain" description="Cyclin-like" evidence="11">
    <location>
        <begin position="47"/>
        <end position="141"/>
    </location>
</feature>
<feature type="region of interest" description="Disordered" evidence="10">
    <location>
        <begin position="331"/>
        <end position="391"/>
    </location>
</feature>
<name>A0A0H2RZI2_9AGAM</name>
<keyword evidence="6" id="KW-0010">Activator</keyword>